<keyword evidence="2" id="KW-1185">Reference proteome</keyword>
<dbReference type="OrthoDB" id="6026532at2"/>
<reference evidence="1 2" key="1">
    <citation type="submission" date="2020-08" db="EMBL/GenBank/DDBJ databases">
        <title>Genomic Encyclopedia of Type Strains, Phase IV (KMG-IV): sequencing the most valuable type-strain genomes for metagenomic binning, comparative biology and taxonomic classification.</title>
        <authorList>
            <person name="Goeker M."/>
        </authorList>
    </citation>
    <scope>NUCLEOTIDE SEQUENCE [LARGE SCALE GENOMIC DNA]</scope>
    <source>
        <strain evidence="1 2">DSM 23958</strain>
    </source>
</reference>
<evidence type="ECO:0000313" key="2">
    <source>
        <dbReference type="Proteomes" id="UP000554837"/>
    </source>
</evidence>
<protein>
    <submittedName>
        <fullName evidence="1">Uncharacterized protein</fullName>
    </submittedName>
</protein>
<gene>
    <name evidence="1" type="ORF">HNQ51_002430</name>
</gene>
<proteinExistence type="predicted"/>
<evidence type="ECO:0000313" key="1">
    <source>
        <dbReference type="EMBL" id="MBB5205111.1"/>
    </source>
</evidence>
<dbReference type="AlphaFoldDB" id="A0A840S9B2"/>
<dbReference type="RefSeq" id="WP_138854874.1">
    <property type="nucleotide sequence ID" value="NZ_CP040709.1"/>
</dbReference>
<comment type="caution">
    <text evidence="1">The sequence shown here is derived from an EMBL/GenBank/DDBJ whole genome shotgun (WGS) entry which is preliminary data.</text>
</comment>
<organism evidence="1 2">
    <name type="scientific">Inhella inkyongensis</name>
    <dbReference type="NCBI Taxonomy" id="392593"/>
    <lineage>
        <taxon>Bacteria</taxon>
        <taxon>Pseudomonadati</taxon>
        <taxon>Pseudomonadota</taxon>
        <taxon>Betaproteobacteria</taxon>
        <taxon>Burkholderiales</taxon>
        <taxon>Sphaerotilaceae</taxon>
        <taxon>Inhella</taxon>
    </lineage>
</organism>
<sequence>MNKIFTLLVFCAIAYYGYKPAIEHFDRARYSLSTVETKPFPKRAAFTLLRDTALRTCADAQKNHNVSPDKCEEIVKGRHAECVTTLNAGTPGVISQKTELKALGRTYLQCVTPYYFCKGVEIRTENEAQSHCK</sequence>
<dbReference type="Proteomes" id="UP000554837">
    <property type="component" value="Unassembled WGS sequence"/>
</dbReference>
<name>A0A840S9B2_9BURK</name>
<dbReference type="EMBL" id="JACHHO010000003">
    <property type="protein sequence ID" value="MBB5205111.1"/>
    <property type="molecule type" value="Genomic_DNA"/>
</dbReference>
<accession>A0A840S9B2</accession>